<reference evidence="3 4" key="1">
    <citation type="journal article" date="2017" name="Nat. Ecol. Evol.">
        <title>Scallop genome provides insights into evolution of bilaterian karyotype and development.</title>
        <authorList>
            <person name="Wang S."/>
            <person name="Zhang J."/>
            <person name="Jiao W."/>
            <person name="Li J."/>
            <person name="Xun X."/>
            <person name="Sun Y."/>
            <person name="Guo X."/>
            <person name="Huan P."/>
            <person name="Dong B."/>
            <person name="Zhang L."/>
            <person name="Hu X."/>
            <person name="Sun X."/>
            <person name="Wang J."/>
            <person name="Zhao C."/>
            <person name="Wang Y."/>
            <person name="Wang D."/>
            <person name="Huang X."/>
            <person name="Wang R."/>
            <person name="Lv J."/>
            <person name="Li Y."/>
            <person name="Zhang Z."/>
            <person name="Liu B."/>
            <person name="Lu W."/>
            <person name="Hui Y."/>
            <person name="Liang J."/>
            <person name="Zhou Z."/>
            <person name="Hou R."/>
            <person name="Li X."/>
            <person name="Liu Y."/>
            <person name="Li H."/>
            <person name="Ning X."/>
            <person name="Lin Y."/>
            <person name="Zhao L."/>
            <person name="Xing Q."/>
            <person name="Dou J."/>
            <person name="Li Y."/>
            <person name="Mao J."/>
            <person name="Guo H."/>
            <person name="Dou H."/>
            <person name="Li T."/>
            <person name="Mu C."/>
            <person name="Jiang W."/>
            <person name="Fu Q."/>
            <person name="Fu X."/>
            <person name="Miao Y."/>
            <person name="Liu J."/>
            <person name="Yu Q."/>
            <person name="Li R."/>
            <person name="Liao H."/>
            <person name="Li X."/>
            <person name="Kong Y."/>
            <person name="Jiang Z."/>
            <person name="Chourrout D."/>
            <person name="Li R."/>
            <person name="Bao Z."/>
        </authorList>
    </citation>
    <scope>NUCLEOTIDE SEQUENCE [LARGE SCALE GENOMIC DNA]</scope>
    <source>
        <strain evidence="3 4">PY_sf001</strain>
    </source>
</reference>
<dbReference type="InterPro" id="IPR020845">
    <property type="entry name" value="AMP-binding_CS"/>
</dbReference>
<dbReference type="InterPro" id="IPR045851">
    <property type="entry name" value="AMP-bd_C_sf"/>
</dbReference>
<dbReference type="PANTHER" id="PTHR42814:SF3">
    <property type="entry name" value="BETA-N-ACETYLHEXOSAMINIDASE"/>
    <property type="match status" value="1"/>
</dbReference>
<organism evidence="3 4">
    <name type="scientific">Mizuhopecten yessoensis</name>
    <name type="common">Japanese scallop</name>
    <name type="synonym">Patinopecten yessoensis</name>
    <dbReference type="NCBI Taxonomy" id="6573"/>
    <lineage>
        <taxon>Eukaryota</taxon>
        <taxon>Metazoa</taxon>
        <taxon>Spiralia</taxon>
        <taxon>Lophotrochozoa</taxon>
        <taxon>Mollusca</taxon>
        <taxon>Bivalvia</taxon>
        <taxon>Autobranchia</taxon>
        <taxon>Pteriomorphia</taxon>
        <taxon>Pectinida</taxon>
        <taxon>Pectinoidea</taxon>
        <taxon>Pectinidae</taxon>
        <taxon>Mizuhopecten</taxon>
    </lineage>
</organism>
<dbReference type="InterPro" id="IPR000873">
    <property type="entry name" value="AMP-dep_synth/lig_dom"/>
</dbReference>
<evidence type="ECO:0000259" key="2">
    <source>
        <dbReference type="Pfam" id="PF13193"/>
    </source>
</evidence>
<feature type="domain" description="AMP-binding enzyme C-terminal" evidence="2">
    <location>
        <begin position="452"/>
        <end position="529"/>
    </location>
</feature>
<dbReference type="Proteomes" id="UP000242188">
    <property type="component" value="Unassembled WGS sequence"/>
</dbReference>
<dbReference type="Pfam" id="PF13193">
    <property type="entry name" value="AMP-binding_C"/>
    <property type="match status" value="1"/>
</dbReference>
<dbReference type="SUPFAM" id="SSF56801">
    <property type="entry name" value="Acetyl-CoA synthetase-like"/>
    <property type="match status" value="1"/>
</dbReference>
<gene>
    <name evidence="3" type="ORF">KP79_PYT24359</name>
</gene>
<feature type="domain" description="AMP-dependent synthetase/ligase" evidence="1">
    <location>
        <begin position="25"/>
        <end position="399"/>
    </location>
</feature>
<dbReference type="EMBL" id="NEDP02002206">
    <property type="protein sequence ID" value="OWF51560.1"/>
    <property type="molecule type" value="Genomic_DNA"/>
</dbReference>
<dbReference type="AlphaFoldDB" id="A0A210QS40"/>
<dbReference type="InterPro" id="IPR025110">
    <property type="entry name" value="AMP-bd_C"/>
</dbReference>
<name>A0A210QS40_MIZYE</name>
<dbReference type="PANTHER" id="PTHR42814">
    <property type="entry name" value="AMP-BINDING DOMAIN-CONTAINING PROTEIN"/>
    <property type="match status" value="1"/>
</dbReference>
<proteinExistence type="predicted"/>
<keyword evidence="4" id="KW-1185">Reference proteome</keyword>
<dbReference type="Gene3D" id="3.40.50.12780">
    <property type="entry name" value="N-terminal domain of ligase-like"/>
    <property type="match status" value="1"/>
</dbReference>
<dbReference type="Pfam" id="PF00501">
    <property type="entry name" value="AMP-binding"/>
    <property type="match status" value="1"/>
</dbReference>
<evidence type="ECO:0000259" key="1">
    <source>
        <dbReference type="Pfam" id="PF00501"/>
    </source>
</evidence>
<accession>A0A210QS40</accession>
<evidence type="ECO:0000313" key="4">
    <source>
        <dbReference type="Proteomes" id="UP000242188"/>
    </source>
</evidence>
<dbReference type="Gene3D" id="3.30.300.30">
    <property type="match status" value="1"/>
</dbReference>
<comment type="caution">
    <text evidence="3">The sequence shown here is derived from an EMBL/GenBank/DDBJ whole genome shotgun (WGS) entry which is preliminary data.</text>
</comment>
<dbReference type="STRING" id="6573.A0A210QS40"/>
<evidence type="ECO:0000313" key="3">
    <source>
        <dbReference type="EMBL" id="OWF51560.1"/>
    </source>
</evidence>
<dbReference type="OrthoDB" id="10253869at2759"/>
<sequence>MAELSYLSCPNPVQLRYKSIIEVLHERANEAPDKQILIQRFEESGRRKSLTYRELVNRSTEVAKYLISRGIVAGDCVAIIGPNSIEWIVGEIAIFLTGAVAVHKNKTSESFGETIKFLEASQSKAVLLDPESDETYISDMEAYVQSEESSHDKPIVLLLQKSTLSSLPSLTDVTLTTDEASISLPRIQPESIAVIVCTSGSTGVPKMVEMTHFAIVNASYLSGIATLGDRTYGTCYNDRPFSWLGGFPIFSIINGNPRVFVDTSIGVKQENAPLIWNIIMDEQCTNAGMLPYALLDLMRNKDIEKHSYKLYCISTGGQMIGSNLTEVCGKLTEKLLMVYGSTELGFVCGMELTSEMEVGHVGSLYPGNEVKIVGDSGETLNRGKLGEILVRSPWMLKSYRNAPELNAASFADGGWFRTGDIGLITENSKLFVKGKATDVIKRGGLKVLTSMVETAMSDLPDVREVVVLAVPDARLLEEVCACYILEDKTKTTDVELDQKCRLALGDNVLGSSPSYFLRFDEFPKLINGKTDKINLKKRVLERLNLN</sequence>
<protein>
    <submittedName>
        <fullName evidence="3">Acyl-CoA synthetase YngI</fullName>
    </submittedName>
</protein>
<dbReference type="InterPro" id="IPR042099">
    <property type="entry name" value="ANL_N_sf"/>
</dbReference>
<dbReference type="PROSITE" id="PS00455">
    <property type="entry name" value="AMP_BINDING"/>
    <property type="match status" value="1"/>
</dbReference>